<dbReference type="PATRIC" id="fig|456.5.peg.2234"/>
<comment type="caution">
    <text evidence="3">The sequence shown here is derived from an EMBL/GenBank/DDBJ whole genome shotgun (WGS) entry which is preliminary data.</text>
</comment>
<dbReference type="InterPro" id="IPR036047">
    <property type="entry name" value="F-box-like_dom_sf"/>
</dbReference>
<evidence type="ECO:0000256" key="1">
    <source>
        <dbReference type="SAM" id="MobiDB-lite"/>
    </source>
</evidence>
<dbReference type="Proteomes" id="UP000055035">
    <property type="component" value="Unassembled WGS sequence"/>
</dbReference>
<evidence type="ECO:0000313" key="4">
    <source>
        <dbReference type="Proteomes" id="UP000055035"/>
    </source>
</evidence>
<name>A0A0W0VCC0_9GAMM</name>
<evidence type="ECO:0000313" key="3">
    <source>
        <dbReference type="EMBL" id="KTD17778.1"/>
    </source>
</evidence>
<evidence type="ECO:0000259" key="2">
    <source>
        <dbReference type="Pfam" id="PF00646"/>
    </source>
</evidence>
<dbReference type="AlphaFoldDB" id="A0A0W0VCC0"/>
<feature type="region of interest" description="Disordered" evidence="1">
    <location>
        <begin position="239"/>
        <end position="268"/>
    </location>
</feature>
<organism evidence="3 4">
    <name type="scientific">Legionella jordanis</name>
    <dbReference type="NCBI Taxonomy" id="456"/>
    <lineage>
        <taxon>Bacteria</taxon>
        <taxon>Pseudomonadati</taxon>
        <taxon>Pseudomonadota</taxon>
        <taxon>Gammaproteobacteria</taxon>
        <taxon>Legionellales</taxon>
        <taxon>Legionellaceae</taxon>
        <taxon>Legionella</taxon>
    </lineage>
</organism>
<dbReference type="RefSeq" id="WP_058471503.1">
    <property type="nucleotide sequence ID" value="NZ_CAAAIC010000001.1"/>
</dbReference>
<protein>
    <recommendedName>
        <fullName evidence="2">F-box domain-containing protein</fullName>
    </recommendedName>
</protein>
<dbReference type="SUPFAM" id="SSF81383">
    <property type="entry name" value="F-box domain"/>
    <property type="match status" value="1"/>
</dbReference>
<sequence>MHTNPSNQALSPFISLPHELKVLIVLFLSESDWFSLRLVNSAWKSAVAAVAKIHLDTVQRQFTQLLATDFDLLYKELMESLAHTFADKDTTNTVKKLMAMGESLAKLEEPLAKLLFLTENLEHLDRDLSTPFTDTSLNLIVPLIFPRRNEIRKVIQPTLEICQQFSQSYWFQNTLTYSELCPVHQVARTVSQARSKVRELERKNAPDIETPLRLPLLKDNPEESCRMPVSFSLSFFPKIKLTPPTLSPRKQTKEKEEQKSVPSPGCRE</sequence>
<feature type="domain" description="F-box" evidence="2">
    <location>
        <begin position="15"/>
        <end position="48"/>
    </location>
</feature>
<reference evidence="3 4" key="1">
    <citation type="submission" date="2015-11" db="EMBL/GenBank/DDBJ databases">
        <title>Genomic analysis of 38 Legionella species identifies large and diverse effector repertoires.</title>
        <authorList>
            <person name="Burstein D."/>
            <person name="Amaro F."/>
            <person name="Zusman T."/>
            <person name="Lifshitz Z."/>
            <person name="Cohen O."/>
            <person name="Gilbert J.A."/>
            <person name="Pupko T."/>
            <person name="Shuman H.A."/>
            <person name="Segal G."/>
        </authorList>
    </citation>
    <scope>NUCLEOTIDE SEQUENCE [LARGE SCALE GENOMIC DNA]</scope>
    <source>
        <strain evidence="3 4">BL-540</strain>
    </source>
</reference>
<dbReference type="EMBL" id="LNYJ01000011">
    <property type="protein sequence ID" value="KTD17778.1"/>
    <property type="molecule type" value="Genomic_DNA"/>
</dbReference>
<proteinExistence type="predicted"/>
<dbReference type="Pfam" id="PF00646">
    <property type="entry name" value="F-box"/>
    <property type="match status" value="1"/>
</dbReference>
<keyword evidence="4" id="KW-1185">Reference proteome</keyword>
<dbReference type="InterPro" id="IPR001810">
    <property type="entry name" value="F-box_dom"/>
</dbReference>
<gene>
    <name evidence="3" type="ORF">Ljor_2084</name>
</gene>
<accession>A0A0W0VCC0</accession>